<evidence type="ECO:0000313" key="18">
    <source>
        <dbReference type="Ensembl" id="ENSOANP00000022383.2"/>
    </source>
</evidence>
<evidence type="ECO:0000256" key="4">
    <source>
        <dbReference type="ARBA" id="ARBA00012920"/>
    </source>
</evidence>
<dbReference type="OMA" id="MGIIMVD"/>
<evidence type="ECO:0000256" key="9">
    <source>
        <dbReference type="ARBA" id="ARBA00025988"/>
    </source>
</evidence>
<evidence type="ECO:0000256" key="10">
    <source>
        <dbReference type="ARBA" id="ARBA00029701"/>
    </source>
</evidence>
<evidence type="ECO:0000256" key="17">
    <source>
        <dbReference type="PIRSR" id="PIRSR600246-3"/>
    </source>
</evidence>
<evidence type="ECO:0000256" key="3">
    <source>
        <dbReference type="ARBA" id="ARBA00012879"/>
    </source>
</evidence>
<dbReference type="HOGENOM" id="CLU_021603_1_2_1"/>
<comment type="catalytic activity">
    <reaction evidence="1">
        <text>Cleavage of a beta-linked Asp residue from the N-terminus of a polypeptide.</text>
        <dbReference type="EC" id="3.4.19.5"/>
    </reaction>
</comment>
<dbReference type="SUPFAM" id="SSF56235">
    <property type="entry name" value="N-terminal nucleophile aminohydrolases (Ntn hydrolases)"/>
    <property type="match status" value="1"/>
</dbReference>
<dbReference type="Ensembl" id="ENSOANT00000022387.3">
    <property type="protein sequence ID" value="ENSOANP00000022383.2"/>
    <property type="gene ID" value="ENSOANG00000014197.4"/>
</dbReference>
<evidence type="ECO:0000256" key="15">
    <source>
        <dbReference type="PIRSR" id="PIRSR600246-1"/>
    </source>
</evidence>
<dbReference type="EC" id="3.4.19.5" evidence="3"/>
<dbReference type="GO" id="GO:0001917">
    <property type="term" value="C:photoreceptor inner segment"/>
    <property type="evidence" value="ECO:0007669"/>
    <property type="project" value="Ensembl"/>
</dbReference>
<evidence type="ECO:0000256" key="5">
    <source>
        <dbReference type="ARBA" id="ARBA00022280"/>
    </source>
</evidence>
<feature type="binding site" evidence="16">
    <location>
        <begin position="197"/>
        <end position="200"/>
    </location>
    <ligand>
        <name>substrate</name>
    </ligand>
</feature>
<feature type="active site" description="Nucleophile" evidence="15">
    <location>
        <position position="169"/>
    </location>
</feature>
<comment type="catalytic activity">
    <reaction evidence="14">
        <text>L-asparagine + H2O = L-aspartate + NH4(+)</text>
        <dbReference type="Rhea" id="RHEA:21016"/>
        <dbReference type="ChEBI" id="CHEBI:15377"/>
        <dbReference type="ChEBI" id="CHEBI:28938"/>
        <dbReference type="ChEBI" id="CHEBI:29991"/>
        <dbReference type="ChEBI" id="CHEBI:58048"/>
        <dbReference type="EC" id="3.5.1.1"/>
    </reaction>
</comment>
<dbReference type="GeneTree" id="ENSGT00950000183045"/>
<evidence type="ECO:0000256" key="2">
    <source>
        <dbReference type="ARBA" id="ARBA00010872"/>
    </source>
</evidence>
<dbReference type="OrthoDB" id="2262349at2759"/>
<evidence type="ECO:0000256" key="7">
    <source>
        <dbReference type="ARBA" id="ARBA00022801"/>
    </source>
</evidence>
<dbReference type="InterPro" id="IPR029055">
    <property type="entry name" value="Ntn_hydrolases_N"/>
</dbReference>
<protein>
    <recommendedName>
        <fullName evidence="5">Isoaspartyl peptidase/L-asparaginase</fullName>
        <ecNumber evidence="3">3.4.19.5</ecNumber>
        <ecNumber evidence="4">3.5.1.1</ecNumber>
    </recommendedName>
    <alternativeName>
        <fullName evidence="10">Asparaginase-like protein 1</fullName>
    </alternativeName>
    <alternativeName>
        <fullName evidence="13">Beta-aspartyl-peptidase</fullName>
    </alternativeName>
    <alternativeName>
        <fullName evidence="11">Isoaspartyl dipeptidase</fullName>
    </alternativeName>
    <alternativeName>
        <fullName evidence="12">L-asparagine amidohydrolase</fullName>
    </alternativeName>
</protein>
<keyword evidence="19" id="KW-1185">Reference proteome</keyword>
<dbReference type="CDD" id="cd04702">
    <property type="entry name" value="ASRGL1_like"/>
    <property type="match status" value="1"/>
</dbReference>
<dbReference type="Pfam" id="PF01112">
    <property type="entry name" value="Asparaginase_2"/>
    <property type="match status" value="1"/>
</dbReference>
<dbReference type="AlphaFoldDB" id="F7C6R0"/>
<evidence type="ECO:0000256" key="1">
    <source>
        <dbReference type="ARBA" id="ARBA00000306"/>
    </source>
</evidence>
<dbReference type="GO" id="GO:0033345">
    <property type="term" value="P:L-asparagine catabolic process via L-aspartate"/>
    <property type="evidence" value="ECO:0000318"/>
    <property type="project" value="GO_Central"/>
</dbReference>
<accession>F7C6R0</accession>
<evidence type="ECO:0000256" key="14">
    <source>
        <dbReference type="ARBA" id="ARBA00049366"/>
    </source>
</evidence>
<dbReference type="KEGG" id="oaa:100089300"/>
<comment type="similarity">
    <text evidence="2">Belongs to the Ntn-hydrolase family.</text>
</comment>
<dbReference type="InterPro" id="IPR000246">
    <property type="entry name" value="Peptidase_T2"/>
</dbReference>
<sequence>MPLVIVVHGGAGGNAPHPEDRQEKLRQGVTKAALKGYDILRGGGRAIDAVEGAVVVLEDDPEFNAGCGSVLNEQGKVEMDAIIMDGKDLSSGAVSAVKRIANPIKLAHLVMEKTRHTLLTDQGAALFAKAMGVPEIPEEQLVTEQNLKRLEKAKLKGDQLPASEKDLGTVGAVAMDGQGNVAFATSTGGIVNKMIGRVGDSPCIGSGGYADNHIGAVSSTGHGESIMKVNLARLTLFHMEQGMSPEEAASNALNYMKTRVQGTGGLIVVSKEGEWTAKWSTYSMPWAAVKDGQLQYGLNPGEVCPPEALKA</sequence>
<dbReference type="FunCoup" id="F7C6R0">
    <property type="interactions" value="541"/>
</dbReference>
<dbReference type="Gene3D" id="3.60.20.30">
    <property type="entry name" value="(Glycosyl)asparaginase"/>
    <property type="match status" value="1"/>
</dbReference>
<feature type="site" description="Cleavage; by autolysis" evidence="17">
    <location>
        <begin position="168"/>
        <end position="169"/>
    </location>
</feature>
<evidence type="ECO:0000256" key="13">
    <source>
        <dbReference type="ARBA" id="ARBA00030667"/>
    </source>
</evidence>
<dbReference type="GO" id="GO:0006508">
    <property type="term" value="P:proteolysis"/>
    <property type="evidence" value="ECO:0007669"/>
    <property type="project" value="UniProtKB-KW"/>
</dbReference>
<dbReference type="PANTHER" id="PTHR10188:SF41">
    <property type="entry name" value="ISOASPARTYL PEPTIDASE_L-ASPARAGINASE"/>
    <property type="match status" value="1"/>
</dbReference>
<reference evidence="18 19" key="1">
    <citation type="journal article" date="2008" name="Nature">
        <title>Genome analysis of the platypus reveals unique signatures of evolution.</title>
        <authorList>
            <person name="Warren W.C."/>
            <person name="Hillier L.W."/>
            <person name="Marshall Graves J.A."/>
            <person name="Birney E."/>
            <person name="Ponting C.P."/>
            <person name="Grutzner F."/>
            <person name="Belov K."/>
            <person name="Miller W."/>
            <person name="Clarke L."/>
            <person name="Chinwalla A.T."/>
            <person name="Yang S.P."/>
            <person name="Heger A."/>
            <person name="Locke D.P."/>
            <person name="Miethke P."/>
            <person name="Waters P.D."/>
            <person name="Veyrunes F."/>
            <person name="Fulton L."/>
            <person name="Fulton B."/>
            <person name="Graves T."/>
            <person name="Wallis J."/>
            <person name="Puente X.S."/>
            <person name="Lopez-Otin C."/>
            <person name="Ordonez G.R."/>
            <person name="Eichler E.E."/>
            <person name="Chen L."/>
            <person name="Cheng Z."/>
            <person name="Deakin J.E."/>
            <person name="Alsop A."/>
            <person name="Thompson K."/>
            <person name="Kirby P."/>
            <person name="Papenfuss A.T."/>
            <person name="Wakefield M.J."/>
            <person name="Olender T."/>
            <person name="Lancet D."/>
            <person name="Huttley G.A."/>
            <person name="Smit A.F."/>
            <person name="Pask A."/>
            <person name="Temple-Smith P."/>
            <person name="Batzer M.A."/>
            <person name="Walker J.A."/>
            <person name="Konkel M.K."/>
            <person name="Harris R.S."/>
            <person name="Whittington C.M."/>
            <person name="Wong E.S."/>
            <person name="Gemmell N.J."/>
            <person name="Buschiazzo E."/>
            <person name="Vargas Jentzsch I.M."/>
            <person name="Merkel A."/>
            <person name="Schmitz J."/>
            <person name="Zemann A."/>
            <person name="Churakov G."/>
            <person name="Kriegs J.O."/>
            <person name="Brosius J."/>
            <person name="Murchison E.P."/>
            <person name="Sachidanandam R."/>
            <person name="Smith C."/>
            <person name="Hannon G.J."/>
            <person name="Tsend-Ayush E."/>
            <person name="McMillan D."/>
            <person name="Attenborough R."/>
            <person name="Rens W."/>
            <person name="Ferguson-Smith M."/>
            <person name="Lefevre C.M."/>
            <person name="Sharp J.A."/>
            <person name="Nicholas K.R."/>
            <person name="Ray D.A."/>
            <person name="Kube M."/>
            <person name="Reinhardt R."/>
            <person name="Pringle T.H."/>
            <person name="Taylor J."/>
            <person name="Jones R.C."/>
            <person name="Nixon B."/>
            <person name="Dacheux J.L."/>
            <person name="Niwa H."/>
            <person name="Sekita Y."/>
            <person name="Huang X."/>
            <person name="Stark A."/>
            <person name="Kheradpour P."/>
            <person name="Kellis M."/>
            <person name="Flicek P."/>
            <person name="Chen Y."/>
            <person name="Webber C."/>
            <person name="Hardison R."/>
            <person name="Nelson J."/>
            <person name="Hallsworth-Pepin K."/>
            <person name="Delehaunty K."/>
            <person name="Markovic C."/>
            <person name="Minx P."/>
            <person name="Feng Y."/>
            <person name="Kremitzki C."/>
            <person name="Mitreva M."/>
            <person name="Glasscock J."/>
            <person name="Wylie T."/>
            <person name="Wohldmann P."/>
            <person name="Thiru P."/>
            <person name="Nhan M.N."/>
            <person name="Pohl C.S."/>
            <person name="Smith S.M."/>
            <person name="Hou S."/>
            <person name="Nefedov M."/>
            <person name="de Jong P.J."/>
            <person name="Renfree M.B."/>
            <person name="Mardis E.R."/>
            <person name="Wilson R.K."/>
        </authorList>
    </citation>
    <scope>NUCLEOTIDE SEQUENCE [LARGE SCALE GENOMIC DNA]</scope>
    <source>
        <strain evidence="18 19">Glennie</strain>
    </source>
</reference>
<evidence type="ECO:0000256" key="12">
    <source>
        <dbReference type="ARBA" id="ARBA00030414"/>
    </source>
</evidence>
<dbReference type="InParanoid" id="F7C6R0"/>
<dbReference type="CTD" id="80150"/>
<dbReference type="EC" id="3.5.1.1" evidence="4"/>
<dbReference type="GeneID" id="100089300"/>
<evidence type="ECO:0000256" key="11">
    <source>
        <dbReference type="ARBA" id="ARBA00029780"/>
    </source>
</evidence>
<dbReference type="GO" id="GO:0008798">
    <property type="term" value="F:beta-aspartyl-peptidase activity"/>
    <property type="evidence" value="ECO:0007669"/>
    <property type="project" value="UniProtKB-EC"/>
</dbReference>
<gene>
    <name evidence="18" type="primary">ASRGL1</name>
</gene>
<keyword evidence="6" id="KW-0645">Protease</keyword>
<dbReference type="GO" id="GO:0005737">
    <property type="term" value="C:cytoplasm"/>
    <property type="evidence" value="ECO:0000318"/>
    <property type="project" value="GO_Central"/>
</dbReference>
<dbReference type="RefSeq" id="XP_028917419.1">
    <property type="nucleotide sequence ID" value="XM_029061586.1"/>
</dbReference>
<evidence type="ECO:0000256" key="16">
    <source>
        <dbReference type="PIRSR" id="PIRSR600246-2"/>
    </source>
</evidence>
<dbReference type="Proteomes" id="UP000002279">
    <property type="component" value="Chromosome 3"/>
</dbReference>
<evidence type="ECO:0000256" key="6">
    <source>
        <dbReference type="ARBA" id="ARBA00022670"/>
    </source>
</evidence>
<reference evidence="18" key="2">
    <citation type="submission" date="2025-08" db="UniProtKB">
        <authorList>
            <consortium name="Ensembl"/>
        </authorList>
    </citation>
    <scope>IDENTIFICATION</scope>
    <source>
        <strain evidence="18">Glennie</strain>
    </source>
</reference>
<reference evidence="18" key="3">
    <citation type="submission" date="2025-09" db="UniProtKB">
        <authorList>
            <consortium name="Ensembl"/>
        </authorList>
    </citation>
    <scope>IDENTIFICATION</scope>
    <source>
        <strain evidence="18">Glennie</strain>
    </source>
</reference>
<dbReference type="MEROPS" id="T02.002"/>
<keyword evidence="8" id="KW-0068">Autocatalytic cleavage</keyword>
<comment type="subunit">
    <text evidence="9">Heterodimer of an alpha and beta chain produced by autocleavage. This heterodimer may then dimerize in turn, giving rise to a heterotetramer.</text>
</comment>
<dbReference type="FunFam" id="3.60.20.30:FF:000001">
    <property type="entry name" value="Isoaspartyl peptidase/L-asparaginase"/>
    <property type="match status" value="1"/>
</dbReference>
<dbReference type="Bgee" id="ENSOANG00000014197">
    <property type="expression patterns" value="Expressed in fibroblast and 8 other cell types or tissues"/>
</dbReference>
<proteinExistence type="inferred from homology"/>
<organism evidence="18 19">
    <name type="scientific">Ornithorhynchus anatinus</name>
    <name type="common">Duckbill platypus</name>
    <dbReference type="NCBI Taxonomy" id="9258"/>
    <lineage>
        <taxon>Eukaryota</taxon>
        <taxon>Metazoa</taxon>
        <taxon>Chordata</taxon>
        <taxon>Craniata</taxon>
        <taxon>Vertebrata</taxon>
        <taxon>Euteleostomi</taxon>
        <taxon>Mammalia</taxon>
        <taxon>Monotremata</taxon>
        <taxon>Ornithorhynchidae</taxon>
        <taxon>Ornithorhynchus</taxon>
    </lineage>
</organism>
<name>F7C6R0_ORNAN</name>
<dbReference type="InterPro" id="IPR033844">
    <property type="entry name" value="ASRGL1_meta"/>
</dbReference>
<feature type="binding site" evidence="16">
    <location>
        <begin position="220"/>
        <end position="223"/>
    </location>
    <ligand>
        <name>substrate</name>
    </ligand>
</feature>
<keyword evidence="7" id="KW-0378">Hydrolase</keyword>
<evidence type="ECO:0000256" key="8">
    <source>
        <dbReference type="ARBA" id="ARBA00022813"/>
    </source>
</evidence>
<dbReference type="GO" id="GO:0004067">
    <property type="term" value="F:asparaginase activity"/>
    <property type="evidence" value="ECO:0007669"/>
    <property type="project" value="UniProtKB-EC"/>
</dbReference>
<evidence type="ECO:0000313" key="19">
    <source>
        <dbReference type="Proteomes" id="UP000002279"/>
    </source>
</evidence>
<dbReference type="PANTHER" id="PTHR10188">
    <property type="entry name" value="L-ASPARAGINASE"/>
    <property type="match status" value="1"/>
</dbReference>